<proteinExistence type="predicted"/>
<gene>
    <name evidence="1" type="ORF">LSALG_LOCUS6943</name>
</gene>
<keyword evidence="2" id="KW-1185">Reference proteome</keyword>
<evidence type="ECO:0000313" key="2">
    <source>
        <dbReference type="Proteomes" id="UP001177003"/>
    </source>
</evidence>
<name>A0AA35UWM5_LACSI</name>
<reference evidence="1" key="1">
    <citation type="submission" date="2023-04" db="EMBL/GenBank/DDBJ databases">
        <authorList>
            <person name="Vijverberg K."/>
            <person name="Xiong W."/>
            <person name="Schranz E."/>
        </authorList>
    </citation>
    <scope>NUCLEOTIDE SEQUENCE</scope>
</reference>
<organism evidence="1 2">
    <name type="scientific">Lactuca saligna</name>
    <name type="common">Willowleaf lettuce</name>
    <dbReference type="NCBI Taxonomy" id="75948"/>
    <lineage>
        <taxon>Eukaryota</taxon>
        <taxon>Viridiplantae</taxon>
        <taxon>Streptophyta</taxon>
        <taxon>Embryophyta</taxon>
        <taxon>Tracheophyta</taxon>
        <taxon>Spermatophyta</taxon>
        <taxon>Magnoliopsida</taxon>
        <taxon>eudicotyledons</taxon>
        <taxon>Gunneridae</taxon>
        <taxon>Pentapetalae</taxon>
        <taxon>asterids</taxon>
        <taxon>campanulids</taxon>
        <taxon>Asterales</taxon>
        <taxon>Asteraceae</taxon>
        <taxon>Cichorioideae</taxon>
        <taxon>Cichorieae</taxon>
        <taxon>Lactucinae</taxon>
        <taxon>Lactuca</taxon>
    </lineage>
</organism>
<dbReference type="Proteomes" id="UP001177003">
    <property type="component" value="Chromosome 1"/>
</dbReference>
<accession>A0AA35UWM5</accession>
<dbReference type="AlphaFoldDB" id="A0AA35UWM5"/>
<protein>
    <submittedName>
        <fullName evidence="1">Uncharacterized protein</fullName>
    </submittedName>
</protein>
<sequence>MLKLATSPPQSSLPWPNPSQPFLQSLGKHVDENLNVHIIRLVSQTHSFTTFIREKSCDPSPISAPYFLSLTPTTPLSGVDTATADMLLLMVNAVVERNYLFTTYVSRVHVVANGECGGGDGSGCGDGRGGYGVERGRGGDKDVDSVGGDRGGIVVVVDGLVAVGERWRWWGCQ</sequence>
<evidence type="ECO:0000313" key="1">
    <source>
        <dbReference type="EMBL" id="CAI9266381.1"/>
    </source>
</evidence>
<dbReference type="EMBL" id="OX465077">
    <property type="protein sequence ID" value="CAI9266381.1"/>
    <property type="molecule type" value="Genomic_DNA"/>
</dbReference>